<dbReference type="Proteomes" id="UP001153269">
    <property type="component" value="Unassembled WGS sequence"/>
</dbReference>
<evidence type="ECO:0000313" key="2">
    <source>
        <dbReference type="Proteomes" id="UP001153269"/>
    </source>
</evidence>
<protein>
    <submittedName>
        <fullName evidence="1">Uncharacterized protein</fullName>
    </submittedName>
</protein>
<organism evidence="1 2">
    <name type="scientific">Pleuronectes platessa</name>
    <name type="common">European plaice</name>
    <dbReference type="NCBI Taxonomy" id="8262"/>
    <lineage>
        <taxon>Eukaryota</taxon>
        <taxon>Metazoa</taxon>
        <taxon>Chordata</taxon>
        <taxon>Craniata</taxon>
        <taxon>Vertebrata</taxon>
        <taxon>Euteleostomi</taxon>
        <taxon>Actinopterygii</taxon>
        <taxon>Neopterygii</taxon>
        <taxon>Teleostei</taxon>
        <taxon>Neoteleostei</taxon>
        <taxon>Acanthomorphata</taxon>
        <taxon>Carangaria</taxon>
        <taxon>Pleuronectiformes</taxon>
        <taxon>Pleuronectoidei</taxon>
        <taxon>Pleuronectidae</taxon>
        <taxon>Pleuronectes</taxon>
    </lineage>
</organism>
<accession>A0A9N7U3A7</accession>
<dbReference type="EMBL" id="CADEAL010000689">
    <property type="protein sequence ID" value="CAB1423878.1"/>
    <property type="molecule type" value="Genomic_DNA"/>
</dbReference>
<comment type="caution">
    <text evidence="1">The sequence shown here is derived from an EMBL/GenBank/DDBJ whole genome shotgun (WGS) entry which is preliminary data.</text>
</comment>
<gene>
    <name evidence="1" type="ORF">PLEPLA_LOCUS11799</name>
</gene>
<keyword evidence="2" id="KW-1185">Reference proteome</keyword>
<proteinExistence type="predicted"/>
<sequence length="108" mass="11924">MHCAHKVEKQEERDITSTNCCKPSILLTPSGLSVGLFHQHHHLLVLYSGLRATMTTEPSRFAHQAHQIGLLASNLAPISYQRTNLELESPGVVELSQDGVPWSRLGLS</sequence>
<name>A0A9N7U3A7_PLEPL</name>
<dbReference type="AlphaFoldDB" id="A0A9N7U3A7"/>
<reference evidence="1" key="1">
    <citation type="submission" date="2020-03" db="EMBL/GenBank/DDBJ databases">
        <authorList>
            <person name="Weist P."/>
        </authorList>
    </citation>
    <scope>NUCLEOTIDE SEQUENCE</scope>
</reference>
<evidence type="ECO:0000313" key="1">
    <source>
        <dbReference type="EMBL" id="CAB1423878.1"/>
    </source>
</evidence>